<dbReference type="PANTHER" id="PTHR43265">
    <property type="entry name" value="ESTERASE ESTD"/>
    <property type="match status" value="1"/>
</dbReference>
<organism evidence="2 3">
    <name type="scientific">OM182 bacterium MED-G28</name>
    <dbReference type="NCBI Taxonomy" id="1986256"/>
    <lineage>
        <taxon>Bacteria</taxon>
        <taxon>Pseudomonadati</taxon>
        <taxon>Pseudomonadota</taxon>
        <taxon>Gammaproteobacteria</taxon>
        <taxon>OMG group</taxon>
        <taxon>OM182 clade</taxon>
    </lineage>
</organism>
<gene>
    <name evidence="2" type="ORF">CNF02_09495</name>
</gene>
<proteinExistence type="predicted"/>
<dbReference type="PANTHER" id="PTHR43265:SF1">
    <property type="entry name" value="ESTERASE ESTD"/>
    <property type="match status" value="1"/>
</dbReference>
<dbReference type="Pfam" id="PF12146">
    <property type="entry name" value="Hydrolase_4"/>
    <property type="match status" value="1"/>
</dbReference>
<accession>A0A2A5WA50</accession>
<sequence length="313" mass="35187">MIEREVIIQSGDIKLKGILCLPDGDGPFPVLLYVSGSGPIDRNENIPGLPLNNSKIIAHHLAQQDIGSLRYDKRGVGDSGGDFYSASHSDLVDDAVACTQFLQRQSFTETEKIFVAGHSEGTIIATQVAIRQQNIAGIILLTPFCDEMESMLMKQAQHLKNMIMGRKGLKALPLKFMTFLFDPTKAQNKLINRIKESNKPFIRSLGLQKLPANWFRELFVLDVKQKYRQSNVPALLIGGSKDVQCDPCDVVKIENIYGGLAEAHIVEDMSHLLRKEEEEPTVFNYRVQLKQTIMPEVLELIDAWLQLQLRDKD</sequence>
<dbReference type="SUPFAM" id="SSF53474">
    <property type="entry name" value="alpha/beta-Hydrolases"/>
    <property type="match status" value="1"/>
</dbReference>
<dbReference type="GO" id="GO:0052689">
    <property type="term" value="F:carboxylic ester hydrolase activity"/>
    <property type="evidence" value="ECO:0007669"/>
    <property type="project" value="TreeGrafter"/>
</dbReference>
<name>A0A2A5WA50_9GAMM</name>
<dbReference type="Proteomes" id="UP000219329">
    <property type="component" value="Unassembled WGS sequence"/>
</dbReference>
<comment type="caution">
    <text evidence="2">The sequence shown here is derived from an EMBL/GenBank/DDBJ whole genome shotgun (WGS) entry which is preliminary data.</text>
</comment>
<dbReference type="InterPro" id="IPR029058">
    <property type="entry name" value="AB_hydrolase_fold"/>
</dbReference>
<protein>
    <recommendedName>
        <fullName evidence="1">Serine aminopeptidase S33 domain-containing protein</fullName>
    </recommendedName>
</protein>
<dbReference type="EMBL" id="NTJZ01000010">
    <property type="protein sequence ID" value="PDH33174.1"/>
    <property type="molecule type" value="Genomic_DNA"/>
</dbReference>
<dbReference type="InterPro" id="IPR022742">
    <property type="entry name" value="Hydrolase_4"/>
</dbReference>
<feature type="domain" description="Serine aminopeptidase S33" evidence="1">
    <location>
        <begin position="57"/>
        <end position="277"/>
    </location>
</feature>
<dbReference type="Gene3D" id="3.40.50.1820">
    <property type="entry name" value="alpha/beta hydrolase"/>
    <property type="match status" value="1"/>
</dbReference>
<dbReference type="InterPro" id="IPR053145">
    <property type="entry name" value="AB_hydrolase_Est10"/>
</dbReference>
<evidence type="ECO:0000259" key="1">
    <source>
        <dbReference type="Pfam" id="PF12146"/>
    </source>
</evidence>
<evidence type="ECO:0000313" key="3">
    <source>
        <dbReference type="Proteomes" id="UP000219329"/>
    </source>
</evidence>
<reference evidence="2 3" key="1">
    <citation type="submission" date="2017-08" db="EMBL/GenBank/DDBJ databases">
        <title>Fine stratification of microbial communities through a metagenomic profile of the photic zone.</title>
        <authorList>
            <person name="Haro-Moreno J.M."/>
            <person name="Lopez-Perez M."/>
            <person name="De La Torre J."/>
            <person name="Picazo A."/>
            <person name="Camacho A."/>
            <person name="Rodriguez-Valera F."/>
        </authorList>
    </citation>
    <scope>NUCLEOTIDE SEQUENCE [LARGE SCALE GENOMIC DNA]</scope>
    <source>
        <strain evidence="2">MED-G28</strain>
    </source>
</reference>
<dbReference type="AlphaFoldDB" id="A0A2A5WA50"/>
<evidence type="ECO:0000313" key="2">
    <source>
        <dbReference type="EMBL" id="PDH33174.1"/>
    </source>
</evidence>